<dbReference type="AlphaFoldDB" id="A0A0V0Z5K7"/>
<proteinExistence type="predicted"/>
<accession>A0A0V0Z5K7</accession>
<comment type="caution">
    <text evidence="1">The sequence shown here is derived from an EMBL/GenBank/DDBJ whole genome shotgun (WGS) entry which is preliminary data.</text>
</comment>
<keyword evidence="2" id="KW-1185">Reference proteome</keyword>
<gene>
    <name evidence="1" type="ORF">T12_3374</name>
</gene>
<dbReference type="EMBL" id="JYDQ01000398">
    <property type="protein sequence ID" value="KRY07831.1"/>
    <property type="molecule type" value="Genomic_DNA"/>
</dbReference>
<protein>
    <submittedName>
        <fullName evidence="1">Uncharacterized protein</fullName>
    </submittedName>
</protein>
<evidence type="ECO:0000313" key="2">
    <source>
        <dbReference type="Proteomes" id="UP000054783"/>
    </source>
</evidence>
<evidence type="ECO:0000313" key="1">
    <source>
        <dbReference type="EMBL" id="KRY07831.1"/>
    </source>
</evidence>
<organism evidence="1 2">
    <name type="scientific">Trichinella patagoniensis</name>
    <dbReference type="NCBI Taxonomy" id="990121"/>
    <lineage>
        <taxon>Eukaryota</taxon>
        <taxon>Metazoa</taxon>
        <taxon>Ecdysozoa</taxon>
        <taxon>Nematoda</taxon>
        <taxon>Enoplea</taxon>
        <taxon>Dorylaimia</taxon>
        <taxon>Trichinellida</taxon>
        <taxon>Trichinellidae</taxon>
        <taxon>Trichinella</taxon>
    </lineage>
</organism>
<sequence length="91" mass="9937">MTARKPQRKSENGEPFMTATIQVDLSAVDSIQLRVVCDSSTSPCQHDDRVSGNMACVLRVGKKYTIEGAVSKLLIDEVSILCLPQRTSNVV</sequence>
<reference evidence="1 2" key="1">
    <citation type="submission" date="2015-01" db="EMBL/GenBank/DDBJ databases">
        <title>Evolution of Trichinella species and genotypes.</title>
        <authorList>
            <person name="Korhonen P.K."/>
            <person name="Edoardo P."/>
            <person name="Giuseppe L.R."/>
            <person name="Gasser R.B."/>
        </authorList>
    </citation>
    <scope>NUCLEOTIDE SEQUENCE [LARGE SCALE GENOMIC DNA]</scope>
    <source>
        <strain evidence="1">ISS2496</strain>
    </source>
</reference>
<dbReference type="Proteomes" id="UP000054783">
    <property type="component" value="Unassembled WGS sequence"/>
</dbReference>
<name>A0A0V0Z5K7_9BILA</name>